<dbReference type="AlphaFoldDB" id="A0A8K0CMX5"/>
<accession>A0A8K0CMX5</accession>
<evidence type="ECO:0000256" key="2">
    <source>
        <dbReference type="SAM" id="MobiDB-lite"/>
    </source>
</evidence>
<name>A0A8K0CMX5_IGNLU</name>
<dbReference type="EMBL" id="VTPC01083774">
    <property type="protein sequence ID" value="KAF2887388.1"/>
    <property type="molecule type" value="Genomic_DNA"/>
</dbReference>
<feature type="domain" description="DDE-1" evidence="3">
    <location>
        <begin position="143"/>
        <end position="251"/>
    </location>
</feature>
<dbReference type="GO" id="GO:0005634">
    <property type="term" value="C:nucleus"/>
    <property type="evidence" value="ECO:0007669"/>
    <property type="project" value="UniProtKB-SubCell"/>
</dbReference>
<dbReference type="GO" id="GO:0003676">
    <property type="term" value="F:nucleic acid binding"/>
    <property type="evidence" value="ECO:0007669"/>
    <property type="project" value="InterPro"/>
</dbReference>
<feature type="non-terminal residue" evidence="4">
    <location>
        <position position="355"/>
    </location>
</feature>
<comment type="caution">
    <text evidence="4">The sequence shown here is derived from an EMBL/GenBank/DDBJ whole genome shotgun (WGS) entry which is preliminary data.</text>
</comment>
<reference evidence="4" key="1">
    <citation type="submission" date="2019-08" db="EMBL/GenBank/DDBJ databases">
        <title>The genome of the North American firefly Photinus pyralis.</title>
        <authorList>
            <consortium name="Photinus pyralis genome working group"/>
            <person name="Fallon T.R."/>
            <person name="Sander Lower S.E."/>
            <person name="Weng J.-K."/>
        </authorList>
    </citation>
    <scope>NUCLEOTIDE SEQUENCE</scope>
    <source>
        <strain evidence="4">TRF0915ILg1</strain>
        <tissue evidence="4">Whole body</tissue>
    </source>
</reference>
<dbReference type="SUPFAM" id="SSF46689">
    <property type="entry name" value="Homeodomain-like"/>
    <property type="match status" value="1"/>
</dbReference>
<dbReference type="Gene3D" id="1.10.10.60">
    <property type="entry name" value="Homeodomain-like"/>
    <property type="match status" value="1"/>
</dbReference>
<keyword evidence="5" id="KW-1185">Reference proteome</keyword>
<dbReference type="Proteomes" id="UP000801492">
    <property type="component" value="Unassembled WGS sequence"/>
</dbReference>
<dbReference type="OrthoDB" id="6762378at2759"/>
<dbReference type="InterPro" id="IPR009057">
    <property type="entry name" value="Homeodomain-like_sf"/>
</dbReference>
<proteinExistence type="predicted"/>
<evidence type="ECO:0000313" key="4">
    <source>
        <dbReference type="EMBL" id="KAF2887388.1"/>
    </source>
</evidence>
<feature type="region of interest" description="Disordered" evidence="2">
    <location>
        <begin position="325"/>
        <end position="355"/>
    </location>
</feature>
<gene>
    <name evidence="4" type="ORF">ILUMI_18785</name>
</gene>
<evidence type="ECO:0000259" key="3">
    <source>
        <dbReference type="Pfam" id="PF03184"/>
    </source>
</evidence>
<dbReference type="InterPro" id="IPR004875">
    <property type="entry name" value="DDE_SF_endonuclease_dom"/>
</dbReference>
<protein>
    <recommendedName>
        <fullName evidence="3">DDE-1 domain-containing protein</fullName>
    </recommendedName>
</protein>
<evidence type="ECO:0000313" key="5">
    <source>
        <dbReference type="Proteomes" id="UP000801492"/>
    </source>
</evidence>
<dbReference type="Pfam" id="PF03184">
    <property type="entry name" value="DDE_1"/>
    <property type="match status" value="1"/>
</dbReference>
<sequence length="355" mass="39955">EKDQGQEDVLRAMNDVQNKNCTFREAENRYGVPIAVIYNRIKGRKTHIEKMGAGCPPVFNSDTEGLITTCLIARSQIGYPVDKEELKNLVVEYVKSNNLITPFKNGTLERTAIGEKGKPVCRVSEGTGRKSTTVLTVYLCRWSFLPPLIVFKGAAVQARWTTTEGYPDTLYAASCNGWMEKPSLPYQTAVLIYDGHLNHISIRIIEEAIKNNIKLVRLPSHLTDRIQPLDKCVFGPIMVKWDKQLVEHGRKQMGQGSGRLTKDIFGVHFGQVLQEAVSIKNVQSEFLSTGVFPLDSLKFPIELFDPYDLRKHKTRVRAKAALFDPPSASRSISSELPNDVPPHVLEKAQKRHKNK</sequence>
<organism evidence="4 5">
    <name type="scientific">Ignelater luminosus</name>
    <name type="common">Cucubano</name>
    <name type="synonym">Pyrophorus luminosus</name>
    <dbReference type="NCBI Taxonomy" id="2038154"/>
    <lineage>
        <taxon>Eukaryota</taxon>
        <taxon>Metazoa</taxon>
        <taxon>Ecdysozoa</taxon>
        <taxon>Arthropoda</taxon>
        <taxon>Hexapoda</taxon>
        <taxon>Insecta</taxon>
        <taxon>Pterygota</taxon>
        <taxon>Neoptera</taxon>
        <taxon>Endopterygota</taxon>
        <taxon>Coleoptera</taxon>
        <taxon>Polyphaga</taxon>
        <taxon>Elateriformia</taxon>
        <taxon>Elateroidea</taxon>
        <taxon>Elateridae</taxon>
        <taxon>Agrypninae</taxon>
        <taxon>Pyrophorini</taxon>
        <taxon>Ignelater</taxon>
    </lineage>
</organism>
<evidence type="ECO:0000256" key="1">
    <source>
        <dbReference type="ARBA" id="ARBA00004123"/>
    </source>
</evidence>
<comment type="subcellular location">
    <subcellularLocation>
        <location evidence="1">Nucleus</location>
    </subcellularLocation>
</comment>